<dbReference type="EMBL" id="KE504123">
    <property type="protein sequence ID" value="EPT05603.1"/>
    <property type="molecule type" value="Genomic_DNA"/>
</dbReference>
<dbReference type="PANTHER" id="PTHR23504:SF15">
    <property type="entry name" value="MAJOR FACILITATOR SUPERFAMILY (MFS) PROFILE DOMAIN-CONTAINING PROTEIN"/>
    <property type="match status" value="1"/>
</dbReference>
<evidence type="ECO:0000256" key="4">
    <source>
        <dbReference type="ARBA" id="ARBA00022989"/>
    </source>
</evidence>
<dbReference type="PROSITE" id="PS50850">
    <property type="entry name" value="MFS"/>
    <property type="match status" value="1"/>
</dbReference>
<dbReference type="CDD" id="cd17330">
    <property type="entry name" value="MFS_SLC46_TetA_like"/>
    <property type="match status" value="1"/>
</dbReference>
<evidence type="ECO:0000256" key="6">
    <source>
        <dbReference type="SAM" id="Phobius"/>
    </source>
</evidence>
<dbReference type="Proteomes" id="UP000015241">
    <property type="component" value="Unassembled WGS sequence"/>
</dbReference>
<feature type="transmembrane region" description="Helical" evidence="6">
    <location>
        <begin position="340"/>
        <end position="358"/>
    </location>
</feature>
<dbReference type="PRINTS" id="PR01035">
    <property type="entry name" value="TCRTETA"/>
</dbReference>
<evidence type="ECO:0000256" key="2">
    <source>
        <dbReference type="ARBA" id="ARBA00022448"/>
    </source>
</evidence>
<dbReference type="InterPro" id="IPR011701">
    <property type="entry name" value="MFS"/>
</dbReference>
<dbReference type="HOGENOM" id="CLU_001265_54_6_1"/>
<proteinExistence type="predicted"/>
<gene>
    <name evidence="8" type="ORF">FOMPIDRAFT_1027201</name>
</gene>
<feature type="transmembrane region" description="Helical" evidence="6">
    <location>
        <begin position="412"/>
        <end position="434"/>
    </location>
</feature>
<sequence length="473" mass="51372">MHQNLDERLDETTALLPAKEPKPVTPLPRVQIGILLLLQLAEPITSQCIYPFVNQLVRELDITGGDERKVGYYAGILESVFFLTEAMFVLQWARISDYIGRKPVLLTGMAGLCMSMICFGLSKTFLHLVLSRCLVGALNGNIGVIKSMLAELTDSTNMAQGFALMPVVWSAGATVGPMIGGQLAKPHERWPNVFAAPIWAQYPYLLPCLVSASFSACTFGVASVFLKEPGPSKRKSVRILVQAEEDPILREEPLESPTTIRSILVRPVLLSVANYGTLCLLDIAYRAIQPLFFSTPIALGGLGFTPATIGLVLGLFGLMNGSLQALFFARVVRCWGPKRVFMAGMVCFVPLFGMFPVINALARYNGVTGIVWAAIIFQLAISVLMDMSFGCIFMFVTTAAPNRRCLGTTNGVAQVVAALLRAVGPASATSLFALSLEHNWLGGGAVYVVLILLTCVLWLVALPLPYEPWPRND</sequence>
<feature type="transmembrane region" description="Helical" evidence="6">
    <location>
        <begin position="440"/>
        <end position="462"/>
    </location>
</feature>
<dbReference type="eggNOG" id="KOG2615">
    <property type="taxonomic scope" value="Eukaryota"/>
</dbReference>
<feature type="transmembrane region" description="Helical" evidence="6">
    <location>
        <begin position="297"/>
        <end position="319"/>
    </location>
</feature>
<dbReference type="Gene3D" id="1.20.1250.20">
    <property type="entry name" value="MFS general substrate transporter like domains"/>
    <property type="match status" value="1"/>
</dbReference>
<dbReference type="InterPro" id="IPR020846">
    <property type="entry name" value="MFS_dom"/>
</dbReference>
<dbReference type="AlphaFoldDB" id="S8EN45"/>
<feature type="transmembrane region" description="Helical" evidence="6">
    <location>
        <begin position="104"/>
        <end position="122"/>
    </location>
</feature>
<evidence type="ECO:0000256" key="5">
    <source>
        <dbReference type="ARBA" id="ARBA00023136"/>
    </source>
</evidence>
<evidence type="ECO:0000313" key="8">
    <source>
        <dbReference type="EMBL" id="EPT05603.1"/>
    </source>
</evidence>
<protein>
    <recommendedName>
        <fullName evidence="7">Major facilitator superfamily (MFS) profile domain-containing protein</fullName>
    </recommendedName>
</protein>
<feature type="domain" description="Major facilitator superfamily (MFS) profile" evidence="7">
    <location>
        <begin position="31"/>
        <end position="466"/>
    </location>
</feature>
<dbReference type="InterPro" id="IPR036259">
    <property type="entry name" value="MFS_trans_sf"/>
</dbReference>
<dbReference type="PANTHER" id="PTHR23504">
    <property type="entry name" value="MAJOR FACILITATOR SUPERFAMILY DOMAIN-CONTAINING PROTEIN 10"/>
    <property type="match status" value="1"/>
</dbReference>
<reference evidence="8 9" key="1">
    <citation type="journal article" date="2012" name="Science">
        <title>The Paleozoic origin of enzymatic lignin decomposition reconstructed from 31 fungal genomes.</title>
        <authorList>
            <person name="Floudas D."/>
            <person name="Binder M."/>
            <person name="Riley R."/>
            <person name="Barry K."/>
            <person name="Blanchette R.A."/>
            <person name="Henrissat B."/>
            <person name="Martinez A.T."/>
            <person name="Otillar R."/>
            <person name="Spatafora J.W."/>
            <person name="Yadav J.S."/>
            <person name="Aerts A."/>
            <person name="Benoit I."/>
            <person name="Boyd A."/>
            <person name="Carlson A."/>
            <person name="Copeland A."/>
            <person name="Coutinho P.M."/>
            <person name="de Vries R.P."/>
            <person name="Ferreira P."/>
            <person name="Findley K."/>
            <person name="Foster B."/>
            <person name="Gaskell J."/>
            <person name="Glotzer D."/>
            <person name="Gorecki P."/>
            <person name="Heitman J."/>
            <person name="Hesse C."/>
            <person name="Hori C."/>
            <person name="Igarashi K."/>
            <person name="Jurgens J.A."/>
            <person name="Kallen N."/>
            <person name="Kersten P."/>
            <person name="Kohler A."/>
            <person name="Kuees U."/>
            <person name="Kumar T.K.A."/>
            <person name="Kuo A."/>
            <person name="LaButti K."/>
            <person name="Larrondo L.F."/>
            <person name="Lindquist E."/>
            <person name="Ling A."/>
            <person name="Lombard V."/>
            <person name="Lucas S."/>
            <person name="Lundell T."/>
            <person name="Martin R."/>
            <person name="McLaughlin D.J."/>
            <person name="Morgenstern I."/>
            <person name="Morin E."/>
            <person name="Murat C."/>
            <person name="Nagy L.G."/>
            <person name="Nolan M."/>
            <person name="Ohm R.A."/>
            <person name="Patyshakuliyeva A."/>
            <person name="Rokas A."/>
            <person name="Ruiz-Duenas F.J."/>
            <person name="Sabat G."/>
            <person name="Salamov A."/>
            <person name="Samejima M."/>
            <person name="Schmutz J."/>
            <person name="Slot J.C."/>
            <person name="St John F."/>
            <person name="Stenlid J."/>
            <person name="Sun H."/>
            <person name="Sun S."/>
            <person name="Syed K."/>
            <person name="Tsang A."/>
            <person name="Wiebenga A."/>
            <person name="Young D."/>
            <person name="Pisabarro A."/>
            <person name="Eastwood D.C."/>
            <person name="Martin F."/>
            <person name="Cullen D."/>
            <person name="Grigoriev I.V."/>
            <person name="Hibbett D.S."/>
        </authorList>
    </citation>
    <scope>NUCLEOTIDE SEQUENCE</scope>
    <source>
        <strain evidence="9">FP-58527</strain>
    </source>
</reference>
<dbReference type="GO" id="GO:0022857">
    <property type="term" value="F:transmembrane transporter activity"/>
    <property type="evidence" value="ECO:0007669"/>
    <property type="project" value="InterPro"/>
</dbReference>
<feature type="transmembrane region" description="Helical" evidence="6">
    <location>
        <begin position="370"/>
        <end position="400"/>
    </location>
</feature>
<feature type="transmembrane region" description="Helical" evidence="6">
    <location>
        <begin position="204"/>
        <end position="226"/>
    </location>
</feature>
<dbReference type="InParanoid" id="S8EN45"/>
<keyword evidence="9" id="KW-1185">Reference proteome</keyword>
<feature type="transmembrane region" description="Helical" evidence="6">
    <location>
        <begin position="70"/>
        <end position="92"/>
    </location>
</feature>
<organism evidence="8 9">
    <name type="scientific">Fomitopsis schrenkii</name>
    <name type="common">Brown rot fungus</name>
    <dbReference type="NCBI Taxonomy" id="2126942"/>
    <lineage>
        <taxon>Eukaryota</taxon>
        <taxon>Fungi</taxon>
        <taxon>Dikarya</taxon>
        <taxon>Basidiomycota</taxon>
        <taxon>Agaricomycotina</taxon>
        <taxon>Agaricomycetes</taxon>
        <taxon>Polyporales</taxon>
        <taxon>Fomitopsis</taxon>
    </lineage>
</organism>
<evidence type="ECO:0000259" key="7">
    <source>
        <dbReference type="PROSITE" id="PS50850"/>
    </source>
</evidence>
<dbReference type="SUPFAM" id="SSF103473">
    <property type="entry name" value="MFS general substrate transporter"/>
    <property type="match status" value="1"/>
</dbReference>
<keyword evidence="2" id="KW-0813">Transport</keyword>
<dbReference type="InterPro" id="IPR001958">
    <property type="entry name" value="Tet-R_TetA/multi-R_MdtG-like"/>
</dbReference>
<keyword evidence="3 6" id="KW-0812">Transmembrane</keyword>
<evidence type="ECO:0000256" key="3">
    <source>
        <dbReference type="ARBA" id="ARBA00022692"/>
    </source>
</evidence>
<keyword evidence="5 6" id="KW-0472">Membrane</keyword>
<feature type="transmembrane region" description="Helical" evidence="6">
    <location>
        <begin position="161"/>
        <end position="184"/>
    </location>
</feature>
<dbReference type="GO" id="GO:0016020">
    <property type="term" value="C:membrane"/>
    <property type="evidence" value="ECO:0007669"/>
    <property type="project" value="UniProtKB-SubCell"/>
</dbReference>
<evidence type="ECO:0000256" key="1">
    <source>
        <dbReference type="ARBA" id="ARBA00004141"/>
    </source>
</evidence>
<feature type="transmembrane region" description="Helical" evidence="6">
    <location>
        <begin position="263"/>
        <end position="285"/>
    </location>
</feature>
<evidence type="ECO:0000313" key="9">
    <source>
        <dbReference type="Proteomes" id="UP000015241"/>
    </source>
</evidence>
<name>S8EN45_FOMSC</name>
<keyword evidence="4 6" id="KW-1133">Transmembrane helix</keyword>
<dbReference type="OrthoDB" id="419616at2759"/>
<accession>S8EN45</accession>
<dbReference type="Pfam" id="PF07690">
    <property type="entry name" value="MFS_1"/>
    <property type="match status" value="1"/>
</dbReference>
<comment type="subcellular location">
    <subcellularLocation>
        <location evidence="1">Membrane</location>
        <topology evidence="1">Multi-pass membrane protein</topology>
    </subcellularLocation>
</comment>